<name>A0ABP9QBM7_9PSEU</name>
<keyword evidence="3" id="KW-1185">Reference proteome</keyword>
<dbReference type="PANTHER" id="PTHR47328">
    <property type="match status" value="1"/>
</dbReference>
<dbReference type="Gene3D" id="3.30.1330.40">
    <property type="entry name" value="RutC-like"/>
    <property type="match status" value="1"/>
</dbReference>
<evidence type="ECO:0000313" key="2">
    <source>
        <dbReference type="EMBL" id="GAA5157979.1"/>
    </source>
</evidence>
<dbReference type="Proteomes" id="UP001428817">
    <property type="component" value="Unassembled WGS sequence"/>
</dbReference>
<dbReference type="EMBL" id="BAABJP010000015">
    <property type="protein sequence ID" value="GAA5157979.1"/>
    <property type="molecule type" value="Genomic_DNA"/>
</dbReference>
<comment type="caution">
    <text evidence="2">The sequence shown here is derived from an EMBL/GenBank/DDBJ whole genome shotgun (WGS) entry which is preliminary data.</text>
</comment>
<organism evidence="2 3">
    <name type="scientific">Pseudonocardia eucalypti</name>
    <dbReference type="NCBI Taxonomy" id="648755"/>
    <lineage>
        <taxon>Bacteria</taxon>
        <taxon>Bacillati</taxon>
        <taxon>Actinomycetota</taxon>
        <taxon>Actinomycetes</taxon>
        <taxon>Pseudonocardiales</taxon>
        <taxon>Pseudonocardiaceae</taxon>
        <taxon>Pseudonocardia</taxon>
    </lineage>
</organism>
<proteinExistence type="inferred from homology"/>
<dbReference type="SUPFAM" id="SSF55298">
    <property type="entry name" value="YjgF-like"/>
    <property type="match status" value="1"/>
</dbReference>
<dbReference type="Pfam" id="PF01042">
    <property type="entry name" value="Ribonuc_L-PSP"/>
    <property type="match status" value="1"/>
</dbReference>
<dbReference type="CDD" id="cd06150">
    <property type="entry name" value="YjgF_YER057c_UK114_like_2"/>
    <property type="match status" value="1"/>
</dbReference>
<dbReference type="PROSITE" id="PS01094">
    <property type="entry name" value="UPF0076"/>
    <property type="match status" value="1"/>
</dbReference>
<dbReference type="RefSeq" id="WP_185059201.1">
    <property type="nucleotide sequence ID" value="NZ_BAABJP010000015.1"/>
</dbReference>
<accession>A0ABP9QBM7</accession>
<dbReference type="InterPro" id="IPR006175">
    <property type="entry name" value="YjgF/YER057c/UK114"/>
</dbReference>
<reference evidence="3" key="1">
    <citation type="journal article" date="2019" name="Int. J. Syst. Evol. Microbiol.">
        <title>The Global Catalogue of Microorganisms (GCM) 10K type strain sequencing project: providing services to taxonomists for standard genome sequencing and annotation.</title>
        <authorList>
            <consortium name="The Broad Institute Genomics Platform"/>
            <consortium name="The Broad Institute Genome Sequencing Center for Infectious Disease"/>
            <person name="Wu L."/>
            <person name="Ma J."/>
        </authorList>
    </citation>
    <scope>NUCLEOTIDE SEQUENCE [LARGE SCALE GENOMIC DNA]</scope>
    <source>
        <strain evidence="3">JCM 18303</strain>
    </source>
</reference>
<dbReference type="InterPro" id="IPR035709">
    <property type="entry name" value="YoaB-like"/>
</dbReference>
<comment type="similarity">
    <text evidence="1">Belongs to the RutC family.</text>
</comment>
<dbReference type="PANTHER" id="PTHR47328:SF1">
    <property type="entry name" value="RUTC FAMILY PROTEIN YOAB"/>
    <property type="match status" value="1"/>
</dbReference>
<evidence type="ECO:0000256" key="1">
    <source>
        <dbReference type="ARBA" id="ARBA00010552"/>
    </source>
</evidence>
<evidence type="ECO:0000313" key="3">
    <source>
        <dbReference type="Proteomes" id="UP001428817"/>
    </source>
</evidence>
<gene>
    <name evidence="2" type="ORF">GCM10023321_37030</name>
</gene>
<dbReference type="InterPro" id="IPR019897">
    <property type="entry name" value="RidA_CS"/>
</dbReference>
<dbReference type="InterPro" id="IPR035959">
    <property type="entry name" value="RutC-like_sf"/>
</dbReference>
<protein>
    <submittedName>
        <fullName evidence="2">RidA family protein</fullName>
    </submittedName>
</protein>
<sequence length="134" mass="14751">MTDITRHGVLRNLADTEYPGPTISQLVTRGDTAYLCGVITPELARDPSGGTVGDVRRQTRDVLHRIDELLALAGTDRSKLITAQVWLTDIGLFTEHNKEWNAWVDPDNPPVRACVEAKLAHPALLVEIMVTAAR</sequence>